<sequence length="64" mass="7298">MIDVTKMNGSKVTINSDLIETVEENPDTVLTLTTGKKIIIKESRQKVKNLVILYKRECNSIDFK</sequence>
<keyword evidence="1" id="KW-0969">Cilium</keyword>
<dbReference type="AlphaFoldDB" id="A0AAW3JVA1"/>
<dbReference type="InterPro" id="IPR009384">
    <property type="entry name" value="SwrD-like"/>
</dbReference>
<dbReference type="PANTHER" id="PTHR39185">
    <property type="entry name" value="SWARMING MOTILITY PROTEIN SWRD"/>
    <property type="match status" value="1"/>
</dbReference>
<organism evidence="1 2">
    <name type="scientific">Butyribacter intestini</name>
    <dbReference type="NCBI Taxonomy" id="1703332"/>
    <lineage>
        <taxon>Bacteria</taxon>
        <taxon>Bacillati</taxon>
        <taxon>Bacillota</taxon>
        <taxon>Clostridia</taxon>
        <taxon>Lachnospirales</taxon>
        <taxon>Lachnospiraceae</taxon>
        <taxon>Butyribacter</taxon>
    </lineage>
</organism>
<evidence type="ECO:0000313" key="2">
    <source>
        <dbReference type="Proteomes" id="UP000050833"/>
    </source>
</evidence>
<proteinExistence type="predicted"/>
<protein>
    <submittedName>
        <fullName evidence="1">Flagellar protein FlbD</fullName>
    </submittedName>
</protein>
<keyword evidence="1" id="KW-0966">Cell projection</keyword>
<comment type="caution">
    <text evidence="1">The sequence shown here is derived from an EMBL/GenBank/DDBJ whole genome shotgun (WGS) entry which is preliminary data.</text>
</comment>
<dbReference type="RefSeq" id="WP_055942539.1">
    <property type="nucleotide sequence ID" value="NZ_JAQDCV010000001.1"/>
</dbReference>
<keyword evidence="2" id="KW-1185">Reference proteome</keyword>
<accession>A0AAW3JVA1</accession>
<dbReference type="Proteomes" id="UP000050833">
    <property type="component" value="Unassembled WGS sequence"/>
</dbReference>
<reference evidence="1 2" key="1">
    <citation type="submission" date="2015-10" db="EMBL/GenBank/DDBJ databases">
        <title>Butyribacter intestini gen. nov., sp. nov., a butyric acid-producing bacterium of the family Lachnospiraceae isolated from the human faeces.</title>
        <authorList>
            <person name="Zou Y."/>
            <person name="Xue W."/>
            <person name="Luo G."/>
            <person name="Lv M."/>
        </authorList>
    </citation>
    <scope>NUCLEOTIDE SEQUENCE [LARGE SCALE GENOMIC DNA]</scope>
    <source>
        <strain evidence="1 2">TF01-11</strain>
    </source>
</reference>
<dbReference type="PANTHER" id="PTHR39185:SF1">
    <property type="entry name" value="SWARMING MOTILITY PROTEIN SWRD"/>
    <property type="match status" value="1"/>
</dbReference>
<dbReference type="Pfam" id="PF06289">
    <property type="entry name" value="FlbD"/>
    <property type="match status" value="1"/>
</dbReference>
<name>A0AAW3JVA1_9FIRM</name>
<gene>
    <name evidence="1" type="ORF">APZ18_05960</name>
</gene>
<evidence type="ECO:0000313" key="1">
    <source>
        <dbReference type="EMBL" id="KQC86707.1"/>
    </source>
</evidence>
<keyword evidence="1" id="KW-0282">Flagellum</keyword>
<dbReference type="EMBL" id="LLKB01000001">
    <property type="protein sequence ID" value="KQC86707.1"/>
    <property type="molecule type" value="Genomic_DNA"/>
</dbReference>